<accession>A0A239UC37</accession>
<evidence type="ECO:0000313" key="3">
    <source>
        <dbReference type="Proteomes" id="UP000321736"/>
    </source>
</evidence>
<protein>
    <recommendedName>
        <fullName evidence="1">YozE SAM-like domain-containing protein</fullName>
    </recommendedName>
</protein>
<gene>
    <name evidence="2" type="ORF">SPI02_05820</name>
</gene>
<evidence type="ECO:0000313" key="2">
    <source>
        <dbReference type="EMBL" id="GEP83997.1"/>
    </source>
</evidence>
<evidence type="ECO:0000259" key="1">
    <source>
        <dbReference type="Pfam" id="PF06855"/>
    </source>
</evidence>
<dbReference type="OrthoDB" id="2395978at2"/>
<dbReference type="EMBL" id="BKAR01000004">
    <property type="protein sequence ID" value="GEP83997.1"/>
    <property type="molecule type" value="Genomic_DNA"/>
</dbReference>
<dbReference type="Proteomes" id="UP000321736">
    <property type="component" value="Unassembled WGS sequence"/>
</dbReference>
<feature type="domain" description="YozE SAM-like" evidence="1">
    <location>
        <begin position="2"/>
        <end position="65"/>
    </location>
</feature>
<dbReference type="SUPFAM" id="SSF140652">
    <property type="entry name" value="YozE-like"/>
    <property type="match status" value="1"/>
</dbReference>
<dbReference type="Gene3D" id="1.10.150.260">
    <property type="entry name" value="YozE SAM-like"/>
    <property type="match status" value="1"/>
</dbReference>
<name>A0A239UC37_9STAP</name>
<dbReference type="Pfam" id="PF06855">
    <property type="entry name" value="YozE_SAM_like"/>
    <property type="match status" value="1"/>
</dbReference>
<sequence length="67" mass="8152">MSFYKFIITFMEDDTPFGQLADYITKDHNFPKEETNVQNIYDYVHEHYMENHLLESANRAMSIYEKH</sequence>
<dbReference type="RefSeq" id="WP_095106409.1">
    <property type="nucleotide sequence ID" value="NZ_BKAR01000004.1"/>
</dbReference>
<keyword evidence="3" id="KW-1185">Reference proteome</keyword>
<comment type="caution">
    <text evidence="2">The sequence shown here is derived from an EMBL/GenBank/DDBJ whole genome shotgun (WGS) entry which is preliminary data.</text>
</comment>
<reference evidence="2 3" key="1">
    <citation type="submission" date="2019-07" db="EMBL/GenBank/DDBJ databases">
        <title>Whole genome shotgun sequence of Staphylococcus piscifermentans NBRC 109625.</title>
        <authorList>
            <person name="Hosoyama A."/>
            <person name="Uohara A."/>
            <person name="Ohji S."/>
            <person name="Ichikawa N."/>
        </authorList>
    </citation>
    <scope>NUCLEOTIDE SEQUENCE [LARGE SCALE GENOMIC DNA]</scope>
    <source>
        <strain evidence="2 3">NBRC 109625</strain>
    </source>
</reference>
<dbReference type="InterPro" id="IPR023089">
    <property type="entry name" value="YozE_SAM-like"/>
</dbReference>
<dbReference type="InterPro" id="IPR036806">
    <property type="entry name" value="YozE_SAM-like_sf"/>
</dbReference>
<proteinExistence type="predicted"/>
<dbReference type="AlphaFoldDB" id="A0A239UC37"/>
<organism evidence="2 3">
    <name type="scientific">Staphylococcus piscifermentans</name>
    <dbReference type="NCBI Taxonomy" id="70258"/>
    <lineage>
        <taxon>Bacteria</taxon>
        <taxon>Bacillati</taxon>
        <taxon>Bacillota</taxon>
        <taxon>Bacilli</taxon>
        <taxon>Bacillales</taxon>
        <taxon>Staphylococcaceae</taxon>
        <taxon>Staphylococcus</taxon>
    </lineage>
</organism>